<protein>
    <submittedName>
        <fullName evidence="2">Uncharacterized protein</fullName>
    </submittedName>
</protein>
<proteinExistence type="predicted"/>
<name>A0A2P2N9G1_RHIMU</name>
<sequence length="40" mass="4548">MHSNKQSHSFIHSNYQPVVNKSRGKGVEKNHCGRSLLKTL</sequence>
<organism evidence="2">
    <name type="scientific">Rhizophora mucronata</name>
    <name type="common">Asiatic mangrove</name>
    <dbReference type="NCBI Taxonomy" id="61149"/>
    <lineage>
        <taxon>Eukaryota</taxon>
        <taxon>Viridiplantae</taxon>
        <taxon>Streptophyta</taxon>
        <taxon>Embryophyta</taxon>
        <taxon>Tracheophyta</taxon>
        <taxon>Spermatophyta</taxon>
        <taxon>Magnoliopsida</taxon>
        <taxon>eudicotyledons</taxon>
        <taxon>Gunneridae</taxon>
        <taxon>Pentapetalae</taxon>
        <taxon>rosids</taxon>
        <taxon>fabids</taxon>
        <taxon>Malpighiales</taxon>
        <taxon>Rhizophoraceae</taxon>
        <taxon>Rhizophora</taxon>
    </lineage>
</organism>
<feature type="region of interest" description="Disordered" evidence="1">
    <location>
        <begin position="1"/>
        <end position="40"/>
    </location>
</feature>
<dbReference type="AlphaFoldDB" id="A0A2P2N9G1"/>
<feature type="compositionally biased region" description="Polar residues" evidence="1">
    <location>
        <begin position="1"/>
        <end position="19"/>
    </location>
</feature>
<evidence type="ECO:0000256" key="1">
    <source>
        <dbReference type="SAM" id="MobiDB-lite"/>
    </source>
</evidence>
<dbReference type="EMBL" id="GGEC01058634">
    <property type="protein sequence ID" value="MBX39118.1"/>
    <property type="molecule type" value="Transcribed_RNA"/>
</dbReference>
<reference evidence="2" key="1">
    <citation type="submission" date="2018-02" db="EMBL/GenBank/DDBJ databases">
        <title>Rhizophora mucronata_Transcriptome.</title>
        <authorList>
            <person name="Meera S.P."/>
            <person name="Sreeshan A."/>
            <person name="Augustine A."/>
        </authorList>
    </citation>
    <scope>NUCLEOTIDE SEQUENCE</scope>
    <source>
        <tissue evidence="2">Leaf</tissue>
    </source>
</reference>
<evidence type="ECO:0000313" key="2">
    <source>
        <dbReference type="EMBL" id="MBX39118.1"/>
    </source>
</evidence>
<accession>A0A2P2N9G1</accession>